<proteinExistence type="predicted"/>
<reference evidence="1 2" key="1">
    <citation type="journal article" date="2021" name="Elife">
        <title>Chloroplast acquisition without the gene transfer in kleptoplastic sea slugs, Plakobranchus ocellatus.</title>
        <authorList>
            <person name="Maeda T."/>
            <person name="Takahashi S."/>
            <person name="Yoshida T."/>
            <person name="Shimamura S."/>
            <person name="Takaki Y."/>
            <person name="Nagai Y."/>
            <person name="Toyoda A."/>
            <person name="Suzuki Y."/>
            <person name="Arimoto A."/>
            <person name="Ishii H."/>
            <person name="Satoh N."/>
            <person name="Nishiyama T."/>
            <person name="Hasebe M."/>
            <person name="Maruyama T."/>
            <person name="Minagawa J."/>
            <person name="Obokata J."/>
            <person name="Shigenobu S."/>
        </authorList>
    </citation>
    <scope>NUCLEOTIDE SEQUENCE [LARGE SCALE GENOMIC DNA]</scope>
</reference>
<keyword evidence="2" id="KW-1185">Reference proteome</keyword>
<protein>
    <submittedName>
        <fullName evidence="1">Uncharacterized protein</fullName>
    </submittedName>
</protein>
<name>A0AAV3ZI41_9GAST</name>
<accession>A0AAV3ZI41</accession>
<organism evidence="1 2">
    <name type="scientific">Plakobranchus ocellatus</name>
    <dbReference type="NCBI Taxonomy" id="259542"/>
    <lineage>
        <taxon>Eukaryota</taxon>
        <taxon>Metazoa</taxon>
        <taxon>Spiralia</taxon>
        <taxon>Lophotrochozoa</taxon>
        <taxon>Mollusca</taxon>
        <taxon>Gastropoda</taxon>
        <taxon>Heterobranchia</taxon>
        <taxon>Euthyneura</taxon>
        <taxon>Panpulmonata</taxon>
        <taxon>Sacoglossa</taxon>
        <taxon>Placobranchoidea</taxon>
        <taxon>Plakobranchidae</taxon>
        <taxon>Plakobranchus</taxon>
    </lineage>
</organism>
<evidence type="ECO:0000313" key="2">
    <source>
        <dbReference type="Proteomes" id="UP000735302"/>
    </source>
</evidence>
<dbReference type="AlphaFoldDB" id="A0AAV3ZI41"/>
<gene>
    <name evidence="1" type="ORF">PoB_002070300</name>
</gene>
<comment type="caution">
    <text evidence="1">The sequence shown here is derived from an EMBL/GenBank/DDBJ whole genome shotgun (WGS) entry which is preliminary data.</text>
</comment>
<sequence>MLWPLVSLVGDIGYDGTGAPAFDIPGGGYWRRRIRALAFCIAGGEYWRQRAGALASDIPGGDIGKNDHGKSNMV</sequence>
<evidence type="ECO:0000313" key="1">
    <source>
        <dbReference type="EMBL" id="GFN94197.1"/>
    </source>
</evidence>
<dbReference type="Proteomes" id="UP000735302">
    <property type="component" value="Unassembled WGS sequence"/>
</dbReference>
<dbReference type="EMBL" id="BLXT01002416">
    <property type="protein sequence ID" value="GFN94197.1"/>
    <property type="molecule type" value="Genomic_DNA"/>
</dbReference>